<dbReference type="InterPro" id="IPR037523">
    <property type="entry name" value="VOC_core"/>
</dbReference>
<dbReference type="Gene3D" id="3.10.180.10">
    <property type="entry name" value="2,3-Dihydroxybiphenyl 1,2-Dioxygenase, domain 1"/>
    <property type="match status" value="1"/>
</dbReference>
<keyword evidence="4" id="KW-1185">Reference proteome</keyword>
<dbReference type="OrthoDB" id="16820at2759"/>
<feature type="signal peptide" evidence="1">
    <location>
        <begin position="1"/>
        <end position="17"/>
    </location>
</feature>
<dbReference type="Pfam" id="PF00903">
    <property type="entry name" value="Glyoxalase"/>
    <property type="match status" value="1"/>
</dbReference>
<name>A0A6A5Y162_9PLEO</name>
<dbReference type="InterPro" id="IPR029068">
    <property type="entry name" value="Glyas_Bleomycin-R_OHBP_Dase"/>
</dbReference>
<gene>
    <name evidence="3" type="ORF">BU24DRAFT_418881</name>
</gene>
<dbReference type="AlphaFoldDB" id="A0A6A5Y162"/>
<evidence type="ECO:0000259" key="2">
    <source>
        <dbReference type="PROSITE" id="PS51819"/>
    </source>
</evidence>
<dbReference type="GeneID" id="54284474"/>
<evidence type="ECO:0000313" key="4">
    <source>
        <dbReference type="Proteomes" id="UP000799778"/>
    </source>
</evidence>
<dbReference type="PROSITE" id="PS51819">
    <property type="entry name" value="VOC"/>
    <property type="match status" value="1"/>
</dbReference>
<proteinExistence type="predicted"/>
<feature type="domain" description="VOC" evidence="2">
    <location>
        <begin position="54"/>
        <end position="237"/>
    </location>
</feature>
<reference evidence="3" key="1">
    <citation type="journal article" date="2020" name="Stud. Mycol.">
        <title>101 Dothideomycetes genomes: a test case for predicting lifestyles and emergence of pathogens.</title>
        <authorList>
            <person name="Haridas S."/>
            <person name="Albert R."/>
            <person name="Binder M."/>
            <person name="Bloem J."/>
            <person name="Labutti K."/>
            <person name="Salamov A."/>
            <person name="Andreopoulos B."/>
            <person name="Baker S."/>
            <person name="Barry K."/>
            <person name="Bills G."/>
            <person name="Bluhm B."/>
            <person name="Cannon C."/>
            <person name="Castanera R."/>
            <person name="Culley D."/>
            <person name="Daum C."/>
            <person name="Ezra D."/>
            <person name="Gonzalez J."/>
            <person name="Henrissat B."/>
            <person name="Kuo A."/>
            <person name="Liang C."/>
            <person name="Lipzen A."/>
            <person name="Lutzoni F."/>
            <person name="Magnuson J."/>
            <person name="Mondo S."/>
            <person name="Nolan M."/>
            <person name="Ohm R."/>
            <person name="Pangilinan J."/>
            <person name="Park H.-J."/>
            <person name="Ramirez L."/>
            <person name="Alfaro M."/>
            <person name="Sun H."/>
            <person name="Tritt A."/>
            <person name="Yoshinaga Y."/>
            <person name="Zwiers L.-H."/>
            <person name="Turgeon B."/>
            <person name="Goodwin S."/>
            <person name="Spatafora J."/>
            <person name="Crous P."/>
            <person name="Grigoriev I."/>
        </authorList>
    </citation>
    <scope>NUCLEOTIDE SEQUENCE</scope>
    <source>
        <strain evidence="3">CBS 175.79</strain>
    </source>
</reference>
<dbReference type="PANTHER" id="PTHR10374">
    <property type="entry name" value="LACTOYLGLUTATHIONE LYASE GLYOXALASE I"/>
    <property type="match status" value="1"/>
</dbReference>
<dbReference type="RefSeq" id="XP_033387634.1">
    <property type="nucleotide sequence ID" value="XM_033527077.1"/>
</dbReference>
<keyword evidence="1" id="KW-0732">Signal</keyword>
<evidence type="ECO:0000256" key="1">
    <source>
        <dbReference type="SAM" id="SignalP"/>
    </source>
</evidence>
<dbReference type="PROSITE" id="PS51257">
    <property type="entry name" value="PROKAR_LIPOPROTEIN"/>
    <property type="match status" value="1"/>
</dbReference>
<sequence length="245" mass="26338">MKLSTSLLALLPAASLACNHENAKRQAGGNETENPFKFTVGTDGPADPATNGYFINHVALLVSNITASRDWYRDVLGMRHIFTFDMNRDYIISYMGHSQGGRNGTGFQTGEELLKHKNNLAGLLELQQYTPDSADKKFTPTRANTLSHMGLIVPNIQAVQDRCDELGVTVVKRIGVTGFEPNAGNADFAAAWGIDDLENASVQARIAAVLAGIDSLGFKDFIVIADPDGNLFEVQSLVPAGEAGI</sequence>
<accession>A0A6A5Y162</accession>
<organism evidence="3 4">
    <name type="scientific">Aaosphaeria arxii CBS 175.79</name>
    <dbReference type="NCBI Taxonomy" id="1450172"/>
    <lineage>
        <taxon>Eukaryota</taxon>
        <taxon>Fungi</taxon>
        <taxon>Dikarya</taxon>
        <taxon>Ascomycota</taxon>
        <taxon>Pezizomycotina</taxon>
        <taxon>Dothideomycetes</taxon>
        <taxon>Pleosporomycetidae</taxon>
        <taxon>Pleosporales</taxon>
        <taxon>Pleosporales incertae sedis</taxon>
        <taxon>Aaosphaeria</taxon>
    </lineage>
</organism>
<dbReference type="EMBL" id="ML978067">
    <property type="protein sequence ID" value="KAF2019295.1"/>
    <property type="molecule type" value="Genomic_DNA"/>
</dbReference>
<dbReference type="SUPFAM" id="SSF54593">
    <property type="entry name" value="Glyoxalase/Bleomycin resistance protein/Dihydroxybiphenyl dioxygenase"/>
    <property type="match status" value="1"/>
</dbReference>
<evidence type="ECO:0000313" key="3">
    <source>
        <dbReference type="EMBL" id="KAF2019295.1"/>
    </source>
</evidence>
<dbReference type="PANTHER" id="PTHR10374:SF19">
    <property type="entry name" value="LYASE (GLO1), PUTATIVE (AFU_ORTHOLOGUE AFUA_2G13550)-RELATED"/>
    <property type="match status" value="1"/>
</dbReference>
<dbReference type="InterPro" id="IPR004360">
    <property type="entry name" value="Glyas_Fos-R_dOase_dom"/>
</dbReference>
<protein>
    <recommendedName>
        <fullName evidence="2">VOC domain-containing protein</fullName>
    </recommendedName>
</protein>
<feature type="chain" id="PRO_5025417292" description="VOC domain-containing protein" evidence="1">
    <location>
        <begin position="18"/>
        <end position="245"/>
    </location>
</feature>
<dbReference type="Proteomes" id="UP000799778">
    <property type="component" value="Unassembled WGS sequence"/>
</dbReference>